<dbReference type="NCBIfam" id="NF041278">
    <property type="entry name" value="CmcJ_NvfI_EfuI"/>
    <property type="match status" value="1"/>
</dbReference>
<evidence type="ECO:0000313" key="3">
    <source>
        <dbReference type="Proteomes" id="UP001175000"/>
    </source>
</evidence>
<organism evidence="2 3">
    <name type="scientific">Immersiella caudata</name>
    <dbReference type="NCBI Taxonomy" id="314043"/>
    <lineage>
        <taxon>Eukaryota</taxon>
        <taxon>Fungi</taxon>
        <taxon>Dikarya</taxon>
        <taxon>Ascomycota</taxon>
        <taxon>Pezizomycotina</taxon>
        <taxon>Sordariomycetes</taxon>
        <taxon>Sordariomycetidae</taxon>
        <taxon>Sordariales</taxon>
        <taxon>Lasiosphaeriaceae</taxon>
        <taxon>Immersiella</taxon>
    </lineage>
</organism>
<sequence>MASADVARPIALGISEKVEPFQDKPSTRHDVNTVLNYYLEAEDGSPPAPTYVDRPETYDRPIYPLNVTVTDITGNEGAFTLDSHGFQIVPHKSVETDFLDDAKIKAEYYPETEQLLKDATGASRIFIFDHTIRRQPKDVRETGSATSSTSLRGPVRRVHIDQSYSASLSRVPFHLPDEAEALLQKRFQIINVWRPIKTILKDPLGVASAPSVPDSDLVGVPLIYPTRMGETYTVRPNPNHKWYFKYAQRPDEVTLIKCFDTRDDVARRVPHSAFVDEAEEDKYPRESIEVRALVFY</sequence>
<accession>A0AA39WFN6</accession>
<protein>
    <recommendedName>
        <fullName evidence="4">7alpha-cephem-methoxylase P8 chain</fullName>
    </recommendedName>
</protein>
<gene>
    <name evidence="2" type="ORF">B0T14DRAFT_528654</name>
</gene>
<keyword evidence="3" id="KW-1185">Reference proteome</keyword>
<evidence type="ECO:0008006" key="4">
    <source>
        <dbReference type="Google" id="ProtNLM"/>
    </source>
</evidence>
<dbReference type="PANTHER" id="PTHR34598">
    <property type="entry name" value="BLL6449 PROTEIN"/>
    <property type="match status" value="1"/>
</dbReference>
<proteinExistence type="inferred from homology"/>
<evidence type="ECO:0000313" key="2">
    <source>
        <dbReference type="EMBL" id="KAK0614537.1"/>
    </source>
</evidence>
<dbReference type="PANTHER" id="PTHR34598:SF3">
    <property type="entry name" value="OXIDOREDUCTASE AN1597"/>
    <property type="match status" value="1"/>
</dbReference>
<comment type="caution">
    <text evidence="2">The sequence shown here is derived from an EMBL/GenBank/DDBJ whole genome shotgun (WGS) entry which is preliminary data.</text>
</comment>
<dbReference type="EMBL" id="JAULSU010000006">
    <property type="protein sequence ID" value="KAK0614537.1"/>
    <property type="molecule type" value="Genomic_DNA"/>
</dbReference>
<dbReference type="InterPro" id="IPR044053">
    <property type="entry name" value="AsaB-like"/>
</dbReference>
<evidence type="ECO:0000256" key="1">
    <source>
        <dbReference type="ARBA" id="ARBA00023604"/>
    </source>
</evidence>
<dbReference type="AlphaFoldDB" id="A0AA39WFN6"/>
<comment type="similarity">
    <text evidence="1">Belongs to the asaB hydroxylase/desaturase family.</text>
</comment>
<dbReference type="GO" id="GO:0016491">
    <property type="term" value="F:oxidoreductase activity"/>
    <property type="evidence" value="ECO:0007669"/>
    <property type="project" value="InterPro"/>
</dbReference>
<reference evidence="2" key="1">
    <citation type="submission" date="2023-06" db="EMBL/GenBank/DDBJ databases">
        <title>Genome-scale phylogeny and comparative genomics of the fungal order Sordariales.</title>
        <authorList>
            <consortium name="Lawrence Berkeley National Laboratory"/>
            <person name="Hensen N."/>
            <person name="Bonometti L."/>
            <person name="Westerberg I."/>
            <person name="Brannstrom I.O."/>
            <person name="Guillou S."/>
            <person name="Cros-Aarteil S."/>
            <person name="Calhoun S."/>
            <person name="Haridas S."/>
            <person name="Kuo A."/>
            <person name="Mondo S."/>
            <person name="Pangilinan J."/>
            <person name="Riley R."/>
            <person name="Labutti K."/>
            <person name="Andreopoulos B."/>
            <person name="Lipzen A."/>
            <person name="Chen C."/>
            <person name="Yanf M."/>
            <person name="Daum C."/>
            <person name="Ng V."/>
            <person name="Clum A."/>
            <person name="Steindorff A."/>
            <person name="Ohm R."/>
            <person name="Martin F."/>
            <person name="Silar P."/>
            <person name="Natvig D."/>
            <person name="Lalanne C."/>
            <person name="Gautier V."/>
            <person name="Ament-Velasquez S.L."/>
            <person name="Kruys A."/>
            <person name="Hutchinson M.I."/>
            <person name="Powell A.J."/>
            <person name="Barry K."/>
            <person name="Miller A.N."/>
            <person name="Grigoriev I.V."/>
            <person name="Debuchy R."/>
            <person name="Gladieux P."/>
            <person name="Thoren M.H."/>
            <person name="Johannesson H."/>
        </authorList>
    </citation>
    <scope>NUCLEOTIDE SEQUENCE</scope>
    <source>
        <strain evidence="2">CBS 606.72</strain>
    </source>
</reference>
<name>A0AA39WFN6_9PEZI</name>
<dbReference type="Proteomes" id="UP001175000">
    <property type="component" value="Unassembled WGS sequence"/>
</dbReference>